<sequence>MEMSRCLLLNKNMPRKFWAEATKRVLRYIKVSNMESCSVDYPNQS</sequence>
<organism evidence="1">
    <name type="scientific">Rhizophora mucronata</name>
    <name type="common">Asiatic mangrove</name>
    <dbReference type="NCBI Taxonomy" id="61149"/>
    <lineage>
        <taxon>Eukaryota</taxon>
        <taxon>Viridiplantae</taxon>
        <taxon>Streptophyta</taxon>
        <taxon>Embryophyta</taxon>
        <taxon>Tracheophyta</taxon>
        <taxon>Spermatophyta</taxon>
        <taxon>Magnoliopsida</taxon>
        <taxon>eudicotyledons</taxon>
        <taxon>Gunneridae</taxon>
        <taxon>Pentapetalae</taxon>
        <taxon>rosids</taxon>
        <taxon>fabids</taxon>
        <taxon>Malpighiales</taxon>
        <taxon>Rhizophoraceae</taxon>
        <taxon>Rhizophora</taxon>
    </lineage>
</organism>
<reference evidence="1" key="1">
    <citation type="submission" date="2018-02" db="EMBL/GenBank/DDBJ databases">
        <title>Rhizophora mucronata_Transcriptome.</title>
        <authorList>
            <person name="Meera S.P."/>
            <person name="Sreeshan A."/>
            <person name="Augustine A."/>
        </authorList>
    </citation>
    <scope>NUCLEOTIDE SEQUENCE</scope>
    <source>
        <tissue evidence="1">Leaf</tissue>
    </source>
</reference>
<evidence type="ECO:0000313" key="1">
    <source>
        <dbReference type="EMBL" id="MBX42105.1"/>
    </source>
</evidence>
<name>A0A2P2NHZ1_RHIMU</name>
<dbReference type="EMBL" id="GGEC01061621">
    <property type="protein sequence ID" value="MBX42105.1"/>
    <property type="molecule type" value="Transcribed_RNA"/>
</dbReference>
<dbReference type="AlphaFoldDB" id="A0A2P2NHZ1"/>
<proteinExistence type="predicted"/>
<protein>
    <submittedName>
        <fullName evidence="1">Uncharacterized protein</fullName>
    </submittedName>
</protein>
<accession>A0A2P2NHZ1</accession>